<comment type="subcellular location">
    <subcellularLocation>
        <location evidence="1 8">Cell membrane</location>
        <topology evidence="1 8">Multi-pass membrane protein</topology>
    </subcellularLocation>
</comment>
<feature type="transmembrane region" description="Helical" evidence="8">
    <location>
        <begin position="41"/>
        <end position="62"/>
    </location>
</feature>
<evidence type="ECO:0000256" key="3">
    <source>
        <dbReference type="ARBA" id="ARBA00022692"/>
    </source>
</evidence>
<evidence type="ECO:0000256" key="6">
    <source>
        <dbReference type="ARBA" id="ARBA00023170"/>
    </source>
</evidence>
<comment type="caution">
    <text evidence="8">Lacks conserved residue(s) required for the propagation of feature annotation.</text>
</comment>
<organism evidence="9 10">
    <name type="scientific">Anopheles dirus</name>
    <dbReference type="NCBI Taxonomy" id="7168"/>
    <lineage>
        <taxon>Eukaryota</taxon>
        <taxon>Metazoa</taxon>
        <taxon>Ecdysozoa</taxon>
        <taxon>Arthropoda</taxon>
        <taxon>Hexapoda</taxon>
        <taxon>Insecta</taxon>
        <taxon>Pterygota</taxon>
        <taxon>Neoptera</taxon>
        <taxon>Endopterygota</taxon>
        <taxon>Diptera</taxon>
        <taxon>Nematocera</taxon>
        <taxon>Culicoidea</taxon>
        <taxon>Culicidae</taxon>
        <taxon>Anophelinae</taxon>
        <taxon>Anopheles</taxon>
    </lineage>
</organism>
<feature type="transmembrane region" description="Helical" evidence="8">
    <location>
        <begin position="6"/>
        <end position="29"/>
    </location>
</feature>
<evidence type="ECO:0000256" key="4">
    <source>
        <dbReference type="ARBA" id="ARBA00022989"/>
    </source>
</evidence>
<dbReference type="STRING" id="7168.A0A182NQX2"/>
<dbReference type="GO" id="GO:0050909">
    <property type="term" value="P:sensory perception of taste"/>
    <property type="evidence" value="ECO:0007669"/>
    <property type="project" value="InterPro"/>
</dbReference>
<evidence type="ECO:0000256" key="5">
    <source>
        <dbReference type="ARBA" id="ARBA00023136"/>
    </source>
</evidence>
<dbReference type="VEuPathDB" id="VectorBase:ADIR010058"/>
<comment type="similarity">
    <text evidence="8">Belongs to the insect chemoreceptor superfamily. Gustatory receptor (GR) family.</text>
</comment>
<evidence type="ECO:0000313" key="10">
    <source>
        <dbReference type="Proteomes" id="UP000075884"/>
    </source>
</evidence>
<dbReference type="AlphaFoldDB" id="A0A182NQX2"/>
<dbReference type="PANTHER" id="PTHR21143">
    <property type="entry name" value="INVERTEBRATE GUSTATORY RECEPTOR"/>
    <property type="match status" value="1"/>
</dbReference>
<dbReference type="GO" id="GO:0007635">
    <property type="term" value="P:chemosensory behavior"/>
    <property type="evidence" value="ECO:0007669"/>
    <property type="project" value="TreeGrafter"/>
</dbReference>
<proteinExistence type="inferred from homology"/>
<dbReference type="GO" id="GO:0030425">
    <property type="term" value="C:dendrite"/>
    <property type="evidence" value="ECO:0007669"/>
    <property type="project" value="TreeGrafter"/>
</dbReference>
<keyword evidence="4 8" id="KW-1133">Transmembrane helix</keyword>
<accession>A0A182NQX2</accession>
<dbReference type="GO" id="GO:0030424">
    <property type="term" value="C:axon"/>
    <property type="evidence" value="ECO:0007669"/>
    <property type="project" value="TreeGrafter"/>
</dbReference>
<comment type="function">
    <text evidence="8">Gustatory receptor which mediates acceptance or avoidance behavior, depending on its substrates.</text>
</comment>
<dbReference type="GO" id="GO:0043025">
    <property type="term" value="C:neuronal cell body"/>
    <property type="evidence" value="ECO:0007669"/>
    <property type="project" value="TreeGrafter"/>
</dbReference>
<keyword evidence="6 8" id="KW-0675">Receptor</keyword>
<protein>
    <recommendedName>
        <fullName evidence="8">Gustatory receptor</fullName>
    </recommendedName>
</protein>
<dbReference type="GO" id="GO:0008049">
    <property type="term" value="P:male courtship behavior"/>
    <property type="evidence" value="ECO:0007669"/>
    <property type="project" value="TreeGrafter"/>
</dbReference>
<name>A0A182NQX2_9DIPT</name>
<evidence type="ECO:0000256" key="1">
    <source>
        <dbReference type="ARBA" id="ARBA00004651"/>
    </source>
</evidence>
<evidence type="ECO:0000313" key="9">
    <source>
        <dbReference type="EnsemblMetazoa" id="ADIR010058-PA"/>
    </source>
</evidence>
<keyword evidence="3 8" id="KW-0812">Transmembrane</keyword>
<dbReference type="InterPro" id="IPR013604">
    <property type="entry name" value="7TM_chemorcpt"/>
</dbReference>
<keyword evidence="2 8" id="KW-1003">Cell membrane</keyword>
<evidence type="ECO:0000256" key="2">
    <source>
        <dbReference type="ARBA" id="ARBA00022475"/>
    </source>
</evidence>
<feature type="transmembrane region" description="Helical" evidence="8">
    <location>
        <begin position="331"/>
        <end position="351"/>
    </location>
</feature>
<dbReference type="Pfam" id="PF08395">
    <property type="entry name" value="7tm_7"/>
    <property type="match status" value="1"/>
</dbReference>
<dbReference type="GO" id="GO:0005886">
    <property type="term" value="C:plasma membrane"/>
    <property type="evidence" value="ECO:0007669"/>
    <property type="project" value="UniProtKB-SubCell"/>
</dbReference>
<dbReference type="PANTHER" id="PTHR21143:SF134">
    <property type="entry name" value="GUSTATORY RECEPTOR"/>
    <property type="match status" value="1"/>
</dbReference>
<keyword evidence="7 8" id="KW-0807">Transducer</keyword>
<feature type="transmembrane region" description="Helical" evidence="8">
    <location>
        <begin position="170"/>
        <end position="193"/>
    </location>
</feature>
<dbReference type="EnsemblMetazoa" id="ADIR010058-RA">
    <property type="protein sequence ID" value="ADIR010058-PA"/>
    <property type="gene ID" value="ADIR010058"/>
</dbReference>
<reference evidence="9" key="2">
    <citation type="submission" date="2020-05" db="UniProtKB">
        <authorList>
            <consortium name="EnsemblMetazoa"/>
        </authorList>
    </citation>
    <scope>IDENTIFICATION</scope>
    <source>
        <strain evidence="9">WRAIR2</strain>
    </source>
</reference>
<dbReference type="GO" id="GO:0007165">
    <property type="term" value="P:signal transduction"/>
    <property type="evidence" value="ECO:0007669"/>
    <property type="project" value="UniProtKB-KW"/>
</dbReference>
<feature type="transmembrane region" description="Helical" evidence="8">
    <location>
        <begin position="136"/>
        <end position="158"/>
    </location>
</feature>
<reference evidence="10" key="1">
    <citation type="submission" date="2013-03" db="EMBL/GenBank/DDBJ databases">
        <title>The Genome Sequence of Anopheles dirus WRAIR2.</title>
        <authorList>
            <consortium name="The Broad Institute Genomics Platform"/>
            <person name="Neafsey D.E."/>
            <person name="Walton C."/>
            <person name="Walker B."/>
            <person name="Young S.K."/>
            <person name="Zeng Q."/>
            <person name="Gargeya S."/>
            <person name="Fitzgerald M."/>
            <person name="Haas B."/>
            <person name="Abouelleil A."/>
            <person name="Allen A.W."/>
            <person name="Alvarado L."/>
            <person name="Arachchi H.M."/>
            <person name="Berlin A.M."/>
            <person name="Chapman S.B."/>
            <person name="Gainer-Dewar J."/>
            <person name="Goldberg J."/>
            <person name="Griggs A."/>
            <person name="Gujja S."/>
            <person name="Hansen M."/>
            <person name="Howarth C."/>
            <person name="Imamovic A."/>
            <person name="Ireland A."/>
            <person name="Larimer J."/>
            <person name="McCowan C."/>
            <person name="Murphy C."/>
            <person name="Pearson M."/>
            <person name="Poon T.W."/>
            <person name="Priest M."/>
            <person name="Roberts A."/>
            <person name="Saif S."/>
            <person name="Shea T."/>
            <person name="Sisk P."/>
            <person name="Sykes S."/>
            <person name="Wortman J."/>
            <person name="Nusbaum C."/>
            <person name="Birren B."/>
        </authorList>
    </citation>
    <scope>NUCLEOTIDE SEQUENCE [LARGE SCALE GENOMIC DNA]</scope>
    <source>
        <strain evidence="10">WRAIR2</strain>
    </source>
</reference>
<dbReference type="Proteomes" id="UP000075884">
    <property type="component" value="Unassembled WGS sequence"/>
</dbReference>
<evidence type="ECO:0000256" key="7">
    <source>
        <dbReference type="ARBA" id="ARBA00023224"/>
    </source>
</evidence>
<keyword evidence="10" id="KW-1185">Reference proteome</keyword>
<evidence type="ECO:0000256" key="8">
    <source>
        <dbReference type="RuleBase" id="RU363108"/>
    </source>
</evidence>
<sequence>MSHDVPITKAVFVFIKWSGQLFGILPLSFEAATFKRSRPRLWYCRMISLLLIVIYPCAYFVLLKNHNFPLLAVSYYLIVLQFTLNYIIVAILYLQVLFDPGALMRVLNELIENTNTLLQCTYSAMHNSCGIVGRRLLFKAIAIDLLQALTWYGTFIWLQRKIGPVYVLAFWLNSVAVMQLVAAINILLAALFWGSFLYRLINEHILTIIGNLLQMDDTPQLSSLAGSSASSERRFICNHIYRQLGVLRSHHSALTESIQNIVQFYNVPLGLIMLYQFLIIISEAEKTGVLLNEFLPTDPNVRVERCIESFTIELLHQDFKISNCGLYNVDYTLMFSMIATITSYLIMLVQFQLAEI</sequence>
<keyword evidence="5 8" id="KW-0472">Membrane</keyword>
<feature type="transmembrane region" description="Helical" evidence="8">
    <location>
        <begin position="74"/>
        <end position="98"/>
    </location>
</feature>